<protein>
    <submittedName>
        <fullName evidence="2">Uncharacterized protein</fullName>
    </submittedName>
</protein>
<gene>
    <name evidence="2" type="ORF">SAMN04488034_1198</name>
</gene>
<organism evidence="2 3">
    <name type="scientific">Salinimicrobium catena</name>
    <dbReference type="NCBI Taxonomy" id="390640"/>
    <lineage>
        <taxon>Bacteria</taxon>
        <taxon>Pseudomonadati</taxon>
        <taxon>Bacteroidota</taxon>
        <taxon>Flavobacteriia</taxon>
        <taxon>Flavobacteriales</taxon>
        <taxon>Flavobacteriaceae</taxon>
        <taxon>Salinimicrobium</taxon>
    </lineage>
</organism>
<feature type="transmembrane region" description="Helical" evidence="1">
    <location>
        <begin position="127"/>
        <end position="145"/>
    </location>
</feature>
<evidence type="ECO:0000313" key="2">
    <source>
        <dbReference type="EMBL" id="SEF13355.1"/>
    </source>
</evidence>
<dbReference type="Proteomes" id="UP000199448">
    <property type="component" value="Unassembled WGS sequence"/>
</dbReference>
<dbReference type="RefSeq" id="WP_093114511.1">
    <property type="nucleotide sequence ID" value="NZ_FNGG01000020.1"/>
</dbReference>
<keyword evidence="3" id="KW-1185">Reference proteome</keyword>
<dbReference type="EMBL" id="FNUG01000019">
    <property type="protein sequence ID" value="SEF13355.1"/>
    <property type="molecule type" value="Genomic_DNA"/>
</dbReference>
<evidence type="ECO:0000313" key="3">
    <source>
        <dbReference type="Proteomes" id="UP000199448"/>
    </source>
</evidence>
<keyword evidence="1" id="KW-0472">Membrane</keyword>
<dbReference type="OrthoDB" id="1366695at2"/>
<evidence type="ECO:0000256" key="1">
    <source>
        <dbReference type="SAM" id="Phobius"/>
    </source>
</evidence>
<accession>A0A1H5PI09</accession>
<reference evidence="2 3" key="1">
    <citation type="submission" date="2016-10" db="EMBL/GenBank/DDBJ databases">
        <authorList>
            <person name="de Groot N.N."/>
        </authorList>
    </citation>
    <scope>NUCLEOTIDE SEQUENCE [LARGE SCALE GENOMIC DNA]</scope>
    <source>
        <strain evidence="2 3">DSM 23553</strain>
    </source>
</reference>
<proteinExistence type="predicted"/>
<feature type="transmembrane region" description="Helical" evidence="1">
    <location>
        <begin position="157"/>
        <end position="175"/>
    </location>
</feature>
<sequence>MTELFNNREIAFIFWSLIFIILGSIKIQFWGVIKAFFQETIIDTFLLSIIYVELALLLLTVLDFWEINLLKDTILWFLGSACISIYNSIKAIDIKDYFRKNLIDTFKFIFLFEFIINFYTLPLVWEIITFPFILIIAIANFQFQYQKEETAKKFTNGILAIFGLFIFSYSISQLISDPKPFLTITNLKTFVLPIILTILFIPFTYFLVVYMQYDSMFRFIGFRFTKKEKEFKKIKKRIIQYCLLSIKRQKKLRKSDTFGYILSYEDIENTIKEL</sequence>
<keyword evidence="1" id="KW-0812">Transmembrane</keyword>
<dbReference type="AlphaFoldDB" id="A0A1H5PI09"/>
<feature type="transmembrane region" description="Helical" evidence="1">
    <location>
        <begin position="12"/>
        <end position="33"/>
    </location>
</feature>
<feature type="transmembrane region" description="Helical" evidence="1">
    <location>
        <begin position="45"/>
        <end position="67"/>
    </location>
</feature>
<keyword evidence="1" id="KW-1133">Transmembrane helix</keyword>
<feature type="transmembrane region" description="Helical" evidence="1">
    <location>
        <begin position="190"/>
        <end position="213"/>
    </location>
</feature>
<name>A0A1H5PI09_9FLAO</name>